<dbReference type="AlphaFoldDB" id="A0A6L6XSR0"/>
<keyword evidence="3" id="KW-0804">Transcription</keyword>
<dbReference type="InterPro" id="IPR011991">
    <property type="entry name" value="ArsR-like_HTH"/>
</dbReference>
<dbReference type="PANTHER" id="PTHR43132">
    <property type="entry name" value="ARSENICAL RESISTANCE OPERON REPRESSOR ARSR-RELATED"/>
    <property type="match status" value="1"/>
</dbReference>
<dbReference type="EMBL" id="WSEK01000004">
    <property type="protein sequence ID" value="MVQ49506.1"/>
    <property type="molecule type" value="Genomic_DNA"/>
</dbReference>
<proteinExistence type="predicted"/>
<dbReference type="SUPFAM" id="SSF46785">
    <property type="entry name" value="Winged helix' DNA-binding domain"/>
    <property type="match status" value="1"/>
</dbReference>
<feature type="domain" description="HTH arsR-type" evidence="4">
    <location>
        <begin position="17"/>
        <end position="100"/>
    </location>
</feature>
<gene>
    <name evidence="5" type="ORF">GON03_09975</name>
</gene>
<organism evidence="5 6">
    <name type="scientific">Nocardioides agri</name>
    <dbReference type="NCBI Taxonomy" id="2682843"/>
    <lineage>
        <taxon>Bacteria</taxon>
        <taxon>Bacillati</taxon>
        <taxon>Actinomycetota</taxon>
        <taxon>Actinomycetes</taxon>
        <taxon>Propionibacteriales</taxon>
        <taxon>Nocardioidaceae</taxon>
        <taxon>Nocardioides</taxon>
    </lineage>
</organism>
<comment type="caution">
    <text evidence="5">The sequence shown here is derived from an EMBL/GenBank/DDBJ whole genome shotgun (WGS) entry which is preliminary data.</text>
</comment>
<dbReference type="GO" id="GO:0003677">
    <property type="term" value="F:DNA binding"/>
    <property type="evidence" value="ECO:0007669"/>
    <property type="project" value="UniProtKB-KW"/>
</dbReference>
<dbReference type="Gene3D" id="1.10.10.10">
    <property type="entry name" value="Winged helix-like DNA-binding domain superfamily/Winged helix DNA-binding domain"/>
    <property type="match status" value="1"/>
</dbReference>
<dbReference type="GO" id="GO:0003700">
    <property type="term" value="F:DNA-binding transcription factor activity"/>
    <property type="evidence" value="ECO:0007669"/>
    <property type="project" value="InterPro"/>
</dbReference>
<evidence type="ECO:0000313" key="6">
    <source>
        <dbReference type="Proteomes" id="UP000473525"/>
    </source>
</evidence>
<dbReference type="Proteomes" id="UP000473525">
    <property type="component" value="Unassembled WGS sequence"/>
</dbReference>
<evidence type="ECO:0000256" key="2">
    <source>
        <dbReference type="ARBA" id="ARBA00023125"/>
    </source>
</evidence>
<protein>
    <submittedName>
        <fullName evidence="5">Helix-turn-helix domain-containing protein</fullName>
    </submittedName>
</protein>
<dbReference type="InterPro" id="IPR036390">
    <property type="entry name" value="WH_DNA-bd_sf"/>
</dbReference>
<dbReference type="Pfam" id="PF12840">
    <property type="entry name" value="HTH_20"/>
    <property type="match status" value="1"/>
</dbReference>
<evidence type="ECO:0000313" key="5">
    <source>
        <dbReference type="EMBL" id="MVQ49506.1"/>
    </source>
</evidence>
<dbReference type="SMART" id="SM00418">
    <property type="entry name" value="HTH_ARSR"/>
    <property type="match status" value="1"/>
</dbReference>
<dbReference type="CDD" id="cd00090">
    <property type="entry name" value="HTH_ARSR"/>
    <property type="match status" value="1"/>
</dbReference>
<dbReference type="InterPro" id="IPR051011">
    <property type="entry name" value="Metal_resp_trans_reg"/>
</dbReference>
<accession>A0A6L6XSR0</accession>
<reference evidence="5 6" key="1">
    <citation type="submission" date="2019-12" db="EMBL/GenBank/DDBJ databases">
        <authorList>
            <person name="Huq M.A."/>
        </authorList>
    </citation>
    <scope>NUCLEOTIDE SEQUENCE [LARGE SCALE GENOMIC DNA]</scope>
    <source>
        <strain evidence="5 6">MAH-18</strain>
    </source>
</reference>
<dbReference type="PANTHER" id="PTHR43132:SF2">
    <property type="entry name" value="ARSENICAL RESISTANCE OPERON REPRESSOR ARSR-RELATED"/>
    <property type="match status" value="1"/>
</dbReference>
<evidence type="ECO:0000259" key="4">
    <source>
        <dbReference type="SMART" id="SM00418"/>
    </source>
</evidence>
<name>A0A6L6XSR0_9ACTN</name>
<dbReference type="InterPro" id="IPR001845">
    <property type="entry name" value="HTH_ArsR_DNA-bd_dom"/>
</dbReference>
<keyword evidence="6" id="KW-1185">Reference proteome</keyword>
<keyword evidence="1" id="KW-0805">Transcription regulation</keyword>
<evidence type="ECO:0000256" key="1">
    <source>
        <dbReference type="ARBA" id="ARBA00023015"/>
    </source>
</evidence>
<sequence length="202" mass="22402">MADVPYQPSGRPLHDPRELRAVAHPVRNRILTELGATGPMRAADLARELGIPANQASFHLRQLAKYGLIEEDPDAGRDRRDRVWRMTSTTGVSIDLKALEEQPGGAAAVEVFRRNAAGWGHVVVDAIYSARREDGVIRTLNDSAVRLTYEEAQEMAADFDELVHRWQERTRGQEGERRTYLAFVALQPHPVTGAELAAGGED</sequence>
<dbReference type="InterPro" id="IPR036388">
    <property type="entry name" value="WH-like_DNA-bd_sf"/>
</dbReference>
<evidence type="ECO:0000256" key="3">
    <source>
        <dbReference type="ARBA" id="ARBA00023163"/>
    </source>
</evidence>
<keyword evidence="2" id="KW-0238">DNA-binding</keyword>